<keyword evidence="5" id="KW-1185">Reference proteome</keyword>
<dbReference type="Proteomes" id="UP000623467">
    <property type="component" value="Unassembled WGS sequence"/>
</dbReference>
<evidence type="ECO:0000256" key="2">
    <source>
        <dbReference type="SAM" id="Phobius"/>
    </source>
</evidence>
<proteinExistence type="predicted"/>
<feature type="chain" id="PRO_5034318906" evidence="3">
    <location>
        <begin position="22"/>
        <end position="343"/>
    </location>
</feature>
<keyword evidence="3" id="KW-0732">Signal</keyword>
<feature type="region of interest" description="Disordered" evidence="1">
    <location>
        <begin position="166"/>
        <end position="203"/>
    </location>
</feature>
<feature type="region of interest" description="Disordered" evidence="1">
    <location>
        <begin position="282"/>
        <end position="302"/>
    </location>
</feature>
<name>A0A8H7CJ21_9AGAR</name>
<feature type="compositionally biased region" description="Polar residues" evidence="1">
    <location>
        <begin position="169"/>
        <end position="195"/>
    </location>
</feature>
<feature type="transmembrane region" description="Helical" evidence="2">
    <location>
        <begin position="305"/>
        <end position="325"/>
    </location>
</feature>
<gene>
    <name evidence="4" type="ORF">MSAN_02252000</name>
</gene>
<keyword evidence="2" id="KW-0472">Membrane</keyword>
<keyword evidence="2" id="KW-0812">Transmembrane</keyword>
<evidence type="ECO:0000313" key="4">
    <source>
        <dbReference type="EMBL" id="KAF7337782.1"/>
    </source>
</evidence>
<comment type="caution">
    <text evidence="4">The sequence shown here is derived from an EMBL/GenBank/DDBJ whole genome shotgun (WGS) entry which is preliminary data.</text>
</comment>
<evidence type="ECO:0000256" key="3">
    <source>
        <dbReference type="SAM" id="SignalP"/>
    </source>
</evidence>
<reference evidence="4" key="1">
    <citation type="submission" date="2020-05" db="EMBL/GenBank/DDBJ databases">
        <title>Mycena genomes resolve the evolution of fungal bioluminescence.</title>
        <authorList>
            <person name="Tsai I.J."/>
        </authorList>
    </citation>
    <scope>NUCLEOTIDE SEQUENCE</scope>
    <source>
        <strain evidence="4">160909Yilan</strain>
    </source>
</reference>
<organism evidence="4 5">
    <name type="scientific">Mycena sanguinolenta</name>
    <dbReference type="NCBI Taxonomy" id="230812"/>
    <lineage>
        <taxon>Eukaryota</taxon>
        <taxon>Fungi</taxon>
        <taxon>Dikarya</taxon>
        <taxon>Basidiomycota</taxon>
        <taxon>Agaricomycotina</taxon>
        <taxon>Agaricomycetes</taxon>
        <taxon>Agaricomycetidae</taxon>
        <taxon>Agaricales</taxon>
        <taxon>Marasmiineae</taxon>
        <taxon>Mycenaceae</taxon>
        <taxon>Mycena</taxon>
    </lineage>
</organism>
<dbReference type="EMBL" id="JACAZH010000033">
    <property type="protein sequence ID" value="KAF7337782.1"/>
    <property type="molecule type" value="Genomic_DNA"/>
</dbReference>
<dbReference type="AlphaFoldDB" id="A0A8H7CJ21"/>
<keyword evidence="2" id="KW-1133">Transmembrane helix</keyword>
<evidence type="ECO:0000256" key="1">
    <source>
        <dbReference type="SAM" id="MobiDB-lite"/>
    </source>
</evidence>
<accession>A0A8H7CJ21</accession>
<dbReference type="OrthoDB" id="3070948at2759"/>
<sequence length="343" mass="34654">MAEATIYILLLLATLVQRSACLSFVVESTDSAGSSIPTTVSGSVGSGFGGVNGFDTVSVITPTSSGSSFSSLATFVPVEGQGYNAAVGLSTVISASYSVVDTTLFGGGDAISVPPLILTGTQSFSADTQFLTGNTQTSASAAITITASLQDQSTSPSDSATIIATASSQNPSTSPPDSATITTTASSQNPSTSPPDSLASAGILPSISTDSESVPAAQLPSTSSTSSQLTITSNFGNDVHISATLSPSTSIFTTTSYSVFTTDDHTTTTAIPVLETSVTLVPVPTSSSAQTRSSKPSSGPSTSEAVGIALGGVAVFLSLILCYIINRRRNLRRRAFLRLGEEI</sequence>
<protein>
    <submittedName>
        <fullName evidence="4">Uncharacterized protein</fullName>
    </submittedName>
</protein>
<evidence type="ECO:0000313" key="5">
    <source>
        <dbReference type="Proteomes" id="UP000623467"/>
    </source>
</evidence>
<feature type="signal peptide" evidence="3">
    <location>
        <begin position="1"/>
        <end position="21"/>
    </location>
</feature>